<proteinExistence type="predicted"/>
<dbReference type="GO" id="GO:0015074">
    <property type="term" value="P:DNA integration"/>
    <property type="evidence" value="ECO:0007669"/>
    <property type="project" value="InterPro"/>
</dbReference>
<evidence type="ECO:0000259" key="1">
    <source>
        <dbReference type="PROSITE" id="PS50994"/>
    </source>
</evidence>
<dbReference type="Gene3D" id="1.10.340.70">
    <property type="match status" value="1"/>
</dbReference>
<dbReference type="EMBL" id="LN721301">
    <property type="protein sequence ID" value="CEP09198.1"/>
    <property type="molecule type" value="Genomic_DNA"/>
</dbReference>
<evidence type="ECO:0000313" key="2">
    <source>
        <dbReference type="EMBL" id="CEP09198.1"/>
    </source>
</evidence>
<dbReference type="GO" id="GO:0003676">
    <property type="term" value="F:nucleic acid binding"/>
    <property type="evidence" value="ECO:0007669"/>
    <property type="project" value="InterPro"/>
</dbReference>
<dbReference type="Pfam" id="PF17921">
    <property type="entry name" value="Integrase_H2C2"/>
    <property type="match status" value="1"/>
</dbReference>
<dbReference type="InterPro" id="IPR041588">
    <property type="entry name" value="Integrase_H2C2"/>
</dbReference>
<dbReference type="PANTHER" id="PTHR47266">
    <property type="entry name" value="ENDONUCLEASE-RELATED"/>
    <property type="match status" value="1"/>
</dbReference>
<dbReference type="Gene3D" id="3.30.420.10">
    <property type="entry name" value="Ribonuclease H-like superfamily/Ribonuclease H"/>
    <property type="match status" value="1"/>
</dbReference>
<dbReference type="InterPro" id="IPR012337">
    <property type="entry name" value="RNaseH-like_sf"/>
</dbReference>
<dbReference type="STRING" id="35722.A0A0B7N1C8"/>
<dbReference type="PROSITE" id="PS50994">
    <property type="entry name" value="INTEGRASE"/>
    <property type="match status" value="1"/>
</dbReference>
<dbReference type="SUPFAM" id="SSF53098">
    <property type="entry name" value="Ribonuclease H-like"/>
    <property type="match status" value="1"/>
</dbReference>
<reference evidence="2 3" key="1">
    <citation type="submission" date="2014-09" db="EMBL/GenBank/DDBJ databases">
        <authorList>
            <person name="Ellenberger Sabrina"/>
        </authorList>
    </citation>
    <scope>NUCLEOTIDE SEQUENCE [LARGE SCALE GENOMIC DNA]</scope>
    <source>
        <strain evidence="2 3">CBS 412.66</strain>
    </source>
</reference>
<dbReference type="AlphaFoldDB" id="A0A0B7N1C8"/>
<organism evidence="2 3">
    <name type="scientific">Parasitella parasitica</name>
    <dbReference type="NCBI Taxonomy" id="35722"/>
    <lineage>
        <taxon>Eukaryota</taxon>
        <taxon>Fungi</taxon>
        <taxon>Fungi incertae sedis</taxon>
        <taxon>Mucoromycota</taxon>
        <taxon>Mucoromycotina</taxon>
        <taxon>Mucoromycetes</taxon>
        <taxon>Mucorales</taxon>
        <taxon>Mucorineae</taxon>
        <taxon>Mucoraceae</taxon>
        <taxon>Parasitella</taxon>
    </lineage>
</organism>
<dbReference type="InterPro" id="IPR036397">
    <property type="entry name" value="RNaseH_sf"/>
</dbReference>
<dbReference type="InterPro" id="IPR001584">
    <property type="entry name" value="Integrase_cat-core"/>
</dbReference>
<dbReference type="GO" id="GO:0005634">
    <property type="term" value="C:nucleus"/>
    <property type="evidence" value="ECO:0007669"/>
    <property type="project" value="UniProtKB-ARBA"/>
</dbReference>
<feature type="domain" description="Integrase catalytic" evidence="1">
    <location>
        <begin position="132"/>
        <end position="260"/>
    </location>
</feature>
<dbReference type="InterPro" id="IPR052160">
    <property type="entry name" value="Gypsy_RT_Integrase-like"/>
</dbReference>
<protein>
    <recommendedName>
        <fullName evidence="1">Integrase catalytic domain-containing protein</fullName>
    </recommendedName>
</protein>
<gene>
    <name evidence="2" type="primary">PARPA_02675.1 scaffold 5216</name>
</gene>
<sequence length="361" mass="41767">MGDCSNLSPSEERKLQSKAKKYVLSRDHHLYRQVGTDQRMVKLPFISERPGILQQVHEGHGHFGQHSTWSVLYRNFWWPTAYDEMKTHIASCHECQLYAPTPYVRSPVAGRSRNVFEMFKQFGVDYVGPFPTAKSGARYVLVVVEMFSRWPMAEVFTKFGPLTTILSDNGAHFANQAMVAYVKIVDARHKYTTPYHPETSGMVERLNGIKKLAHLKPKEWDTHLNTKLYAYRVRAHEAIGISPYELMFGILPNDPQQDPILQLRRRMGFERLFAVTNLRNEVIMEEKRKISLHEANNVVWFLPGTLVLKKKPIKQGKLDSNWVDKIYTVIAAYGNNTYQLVEQSKGRPLKRLINATQLKQY</sequence>
<evidence type="ECO:0000313" key="3">
    <source>
        <dbReference type="Proteomes" id="UP000054107"/>
    </source>
</evidence>
<accession>A0A0B7N1C8</accession>
<name>A0A0B7N1C8_9FUNG</name>
<keyword evidence="3" id="KW-1185">Reference proteome</keyword>
<dbReference type="OrthoDB" id="2286273at2759"/>
<dbReference type="Proteomes" id="UP000054107">
    <property type="component" value="Unassembled WGS sequence"/>
</dbReference>